<keyword evidence="5" id="KW-0408">Iron</keyword>
<evidence type="ECO:0000256" key="5">
    <source>
        <dbReference type="ARBA" id="ARBA00023004"/>
    </source>
</evidence>
<dbReference type="InterPro" id="IPR005117">
    <property type="entry name" value="NiRdtase/SiRdtase_haem-b_fer"/>
</dbReference>
<keyword evidence="10" id="KW-1185">Reference proteome</keyword>
<name>A0ABR9X4X7_9RHOB</name>
<evidence type="ECO:0000256" key="4">
    <source>
        <dbReference type="ARBA" id="ARBA00023002"/>
    </source>
</evidence>
<feature type="domain" description="Nitrite/Sulfite reductase ferredoxin-like" evidence="8">
    <location>
        <begin position="15"/>
        <end position="81"/>
    </location>
</feature>
<evidence type="ECO:0000256" key="1">
    <source>
        <dbReference type="ARBA" id="ARBA00022485"/>
    </source>
</evidence>
<dbReference type="Pfam" id="PF03460">
    <property type="entry name" value="NIR_SIR_ferr"/>
    <property type="match status" value="1"/>
</dbReference>
<dbReference type="PANTHER" id="PTHR32439">
    <property type="entry name" value="FERREDOXIN--NITRITE REDUCTASE, CHLOROPLASTIC"/>
    <property type="match status" value="1"/>
</dbReference>
<evidence type="ECO:0000256" key="2">
    <source>
        <dbReference type="ARBA" id="ARBA00022617"/>
    </source>
</evidence>
<dbReference type="Gene3D" id="3.30.413.10">
    <property type="entry name" value="Sulfite Reductase Hemoprotein, domain 1"/>
    <property type="match status" value="2"/>
</dbReference>
<dbReference type="InterPro" id="IPR051329">
    <property type="entry name" value="NIR_SIR_4Fe-4S"/>
</dbReference>
<evidence type="ECO:0000256" key="3">
    <source>
        <dbReference type="ARBA" id="ARBA00022723"/>
    </source>
</evidence>
<dbReference type="EMBL" id="JADFFK010000013">
    <property type="protein sequence ID" value="MBE9638655.1"/>
    <property type="molecule type" value="Genomic_DNA"/>
</dbReference>
<gene>
    <name evidence="9" type="ORF">IQ782_17500</name>
</gene>
<keyword evidence="4" id="KW-0560">Oxidoreductase</keyword>
<sequence length="382" mass="39804">MSAPTVRGWCPGAHRPMRSGDGLVVRLRPFRAELPAAQGQALCALAETYGNGMLELTSRANLQLRGVRETAFPPLFERLGALGLIDADPDLEARRNILMPLGWRDGDLTDRLHAALLKTLPALPHLPGKMGIALDTGPRAHLAADSADFRFELAQTGELMLRPDSAARGRPVAEADAMDALADLAAWFIASGGPAAGRMARHLPRAAVPGVWQQVLPRSAGPALVPGAVEADRLIGVPFGTIEAAALSALLRASGARAMRLMTGRLFCLLGGRGDTPVPGFVTTPDSPLLGVHACPGAPFCPQATVATRALATRLAPRVDGGLHVSGCAKGCALPRAARLTLVGRNGAFDLVENGAPSDLPSRTGLTPAQLDDLPTLLPGMP</sequence>
<proteinExistence type="predicted"/>
<evidence type="ECO:0000256" key="6">
    <source>
        <dbReference type="ARBA" id="ARBA00023014"/>
    </source>
</evidence>
<dbReference type="PANTHER" id="PTHR32439:SF9">
    <property type="entry name" value="BLR3264 PROTEIN"/>
    <property type="match status" value="1"/>
</dbReference>
<reference evidence="9 10" key="1">
    <citation type="journal article" date="2021" name="Int. J. Syst. Evol. Microbiol.">
        <title>Salipiger mangrovisoli sp. nov., isolated from mangrove soil and the proposal for the reclassification of Paraphaeobacter pallidus as Salipiger pallidus comb. nov.</title>
        <authorList>
            <person name="Du J."/>
            <person name="Liu Y."/>
            <person name="Pei T."/>
            <person name="Deng M.R."/>
            <person name="Zhu H."/>
        </authorList>
    </citation>
    <scope>NUCLEOTIDE SEQUENCE [LARGE SCALE GENOMIC DNA]</scope>
    <source>
        <strain evidence="9 10">6D45A</strain>
    </source>
</reference>
<protein>
    <submittedName>
        <fullName evidence="9">Cobalamin biosynthesis protein CobG</fullName>
    </submittedName>
</protein>
<keyword evidence="1" id="KW-0004">4Fe-4S</keyword>
<comment type="caution">
    <text evidence="9">The sequence shown here is derived from an EMBL/GenBank/DDBJ whole genome shotgun (WGS) entry which is preliminary data.</text>
</comment>
<evidence type="ECO:0000313" key="9">
    <source>
        <dbReference type="EMBL" id="MBE9638655.1"/>
    </source>
</evidence>
<dbReference type="RefSeq" id="WP_194135952.1">
    <property type="nucleotide sequence ID" value="NZ_JADFFK010000013.1"/>
</dbReference>
<dbReference type="InterPro" id="IPR045854">
    <property type="entry name" value="NO2/SO3_Rdtase_4Fe4S_sf"/>
</dbReference>
<keyword evidence="6" id="KW-0411">Iron-sulfur</keyword>
<dbReference type="Gene3D" id="3.90.480.10">
    <property type="entry name" value="Sulfite Reductase Hemoprotein,Domain 2"/>
    <property type="match status" value="1"/>
</dbReference>
<dbReference type="SUPFAM" id="SSF55124">
    <property type="entry name" value="Nitrite/Sulfite reductase N-terminal domain-like"/>
    <property type="match status" value="1"/>
</dbReference>
<accession>A0ABR9X4X7</accession>
<organism evidence="9 10">
    <name type="scientific">Salipiger mangrovisoli</name>
    <dbReference type="NCBI Taxonomy" id="2865933"/>
    <lineage>
        <taxon>Bacteria</taxon>
        <taxon>Pseudomonadati</taxon>
        <taxon>Pseudomonadota</taxon>
        <taxon>Alphaproteobacteria</taxon>
        <taxon>Rhodobacterales</taxon>
        <taxon>Roseobacteraceae</taxon>
        <taxon>Salipiger</taxon>
    </lineage>
</organism>
<dbReference type="InterPro" id="IPR036136">
    <property type="entry name" value="Nit/Sulf_reduc_fer-like_dom_sf"/>
</dbReference>
<dbReference type="Proteomes" id="UP000607796">
    <property type="component" value="Unassembled WGS sequence"/>
</dbReference>
<feature type="region of interest" description="Disordered" evidence="7">
    <location>
        <begin position="355"/>
        <end position="382"/>
    </location>
</feature>
<keyword evidence="3" id="KW-0479">Metal-binding</keyword>
<keyword evidence="2" id="KW-0349">Heme</keyword>
<dbReference type="SUPFAM" id="SSF56014">
    <property type="entry name" value="Nitrite and sulphite reductase 4Fe-4S domain-like"/>
    <property type="match status" value="1"/>
</dbReference>
<evidence type="ECO:0000256" key="7">
    <source>
        <dbReference type="SAM" id="MobiDB-lite"/>
    </source>
</evidence>
<evidence type="ECO:0000259" key="8">
    <source>
        <dbReference type="Pfam" id="PF03460"/>
    </source>
</evidence>
<evidence type="ECO:0000313" key="10">
    <source>
        <dbReference type="Proteomes" id="UP000607796"/>
    </source>
</evidence>